<gene>
    <name evidence="2" type="ORF">HNQ57_002858</name>
</gene>
<keyword evidence="3" id="KW-1185">Reference proteome</keyword>
<feature type="region of interest" description="Disordered" evidence="1">
    <location>
        <begin position="1"/>
        <end position="35"/>
    </location>
</feature>
<protein>
    <recommendedName>
        <fullName evidence="4">Replicative helicase inhibitor G39P N-terminal domain-containing protein</fullName>
    </recommendedName>
</protein>
<dbReference type="GO" id="GO:0006270">
    <property type="term" value="P:DNA replication initiation"/>
    <property type="evidence" value="ECO:0007669"/>
    <property type="project" value="InterPro"/>
</dbReference>
<evidence type="ECO:0008006" key="4">
    <source>
        <dbReference type="Google" id="ProtNLM"/>
    </source>
</evidence>
<evidence type="ECO:0000313" key="3">
    <source>
        <dbReference type="Proteomes" id="UP000536640"/>
    </source>
</evidence>
<dbReference type="AlphaFoldDB" id="A0A840R7S0"/>
<reference evidence="2 3" key="1">
    <citation type="submission" date="2020-08" db="EMBL/GenBank/DDBJ databases">
        <title>Genomic Encyclopedia of Type Strains, Phase IV (KMG-IV): sequencing the most valuable type-strain genomes for metagenomic binning, comparative biology and taxonomic classification.</title>
        <authorList>
            <person name="Goeker M."/>
        </authorList>
    </citation>
    <scope>NUCLEOTIDE SEQUENCE [LARGE SCALE GENOMIC DNA]</scope>
    <source>
        <strain evidence="2 3">DSM 25701</strain>
    </source>
</reference>
<name>A0A840R7S0_9GAMM</name>
<proteinExistence type="predicted"/>
<sequence length="222" mass="25371">MQDSNKLLEQANRQLASSPNTPTAAGQTNSEPLPDRDAVIDALNQMFAEFELVYHNQYNKAFSNPEKLSYAKKIWFSNLRHISPERIIAATHRAIRESEFLPTVKGILKYCEPDLRELGLPDSHSAYMEACRAPQPKAEYTWSHPAVYHAGRACDWFFLAGSTEHTAYPVFKRHYEDICQRVINGETLSLPAQIALPETISKPLSPDEQRQRMQQLRDELDI</sequence>
<dbReference type="InterPro" id="IPR009731">
    <property type="entry name" value="P-like"/>
</dbReference>
<feature type="region of interest" description="Disordered" evidence="1">
    <location>
        <begin position="200"/>
        <end position="222"/>
    </location>
</feature>
<accession>A0A840R7S0</accession>
<evidence type="ECO:0000313" key="2">
    <source>
        <dbReference type="EMBL" id="MBB5188568.1"/>
    </source>
</evidence>
<evidence type="ECO:0000256" key="1">
    <source>
        <dbReference type="SAM" id="MobiDB-lite"/>
    </source>
</evidence>
<dbReference type="Pfam" id="PF06992">
    <property type="entry name" value="Phage_lambda_P"/>
    <property type="match status" value="1"/>
</dbReference>
<organism evidence="2 3">
    <name type="scientific">Zhongshania antarctica</name>
    <dbReference type="NCBI Taxonomy" id="641702"/>
    <lineage>
        <taxon>Bacteria</taxon>
        <taxon>Pseudomonadati</taxon>
        <taxon>Pseudomonadota</taxon>
        <taxon>Gammaproteobacteria</taxon>
        <taxon>Cellvibrionales</taxon>
        <taxon>Spongiibacteraceae</taxon>
        <taxon>Zhongshania</taxon>
    </lineage>
</organism>
<dbReference type="RefSeq" id="WP_226968241.1">
    <property type="nucleotide sequence ID" value="NZ_JACHHW010000008.1"/>
</dbReference>
<feature type="compositionally biased region" description="Polar residues" evidence="1">
    <location>
        <begin position="1"/>
        <end position="31"/>
    </location>
</feature>
<dbReference type="Proteomes" id="UP000536640">
    <property type="component" value="Unassembled WGS sequence"/>
</dbReference>
<feature type="compositionally biased region" description="Basic and acidic residues" evidence="1">
    <location>
        <begin position="205"/>
        <end position="222"/>
    </location>
</feature>
<dbReference type="EMBL" id="JACHHW010000008">
    <property type="protein sequence ID" value="MBB5188568.1"/>
    <property type="molecule type" value="Genomic_DNA"/>
</dbReference>
<comment type="caution">
    <text evidence="2">The sequence shown here is derived from an EMBL/GenBank/DDBJ whole genome shotgun (WGS) entry which is preliminary data.</text>
</comment>